<organism evidence="2 3">
    <name type="scientific">Rubroshorea leprosula</name>
    <dbReference type="NCBI Taxonomy" id="152421"/>
    <lineage>
        <taxon>Eukaryota</taxon>
        <taxon>Viridiplantae</taxon>
        <taxon>Streptophyta</taxon>
        <taxon>Embryophyta</taxon>
        <taxon>Tracheophyta</taxon>
        <taxon>Spermatophyta</taxon>
        <taxon>Magnoliopsida</taxon>
        <taxon>eudicotyledons</taxon>
        <taxon>Gunneridae</taxon>
        <taxon>Pentapetalae</taxon>
        <taxon>rosids</taxon>
        <taxon>malvids</taxon>
        <taxon>Malvales</taxon>
        <taxon>Dipterocarpaceae</taxon>
        <taxon>Rubroshorea</taxon>
    </lineage>
</organism>
<keyword evidence="1" id="KW-0732">Signal</keyword>
<evidence type="ECO:0000313" key="3">
    <source>
        <dbReference type="Proteomes" id="UP001054252"/>
    </source>
</evidence>
<keyword evidence="3" id="KW-1185">Reference proteome</keyword>
<name>A0AAV5JDI6_9ROSI</name>
<protein>
    <submittedName>
        <fullName evidence="2">Uncharacterized protein</fullName>
    </submittedName>
</protein>
<dbReference type="AlphaFoldDB" id="A0AAV5JDI6"/>
<gene>
    <name evidence="2" type="ORF">SLEP1_g21489</name>
</gene>
<accession>A0AAV5JDI6</accession>
<dbReference type="Proteomes" id="UP001054252">
    <property type="component" value="Unassembled WGS sequence"/>
</dbReference>
<sequence>MAAPLKFIFLLGLVVDTSIWGLERVDAAGQCGKTSPEEEAMKLVPCAEAAEDENAAVHRRCNIANRPVGHKCGRKTVDSCCGKCQFSLAYWLLSIA</sequence>
<comment type="caution">
    <text evidence="2">The sequence shown here is derived from an EMBL/GenBank/DDBJ whole genome shotgun (WGS) entry which is preliminary data.</text>
</comment>
<dbReference type="EMBL" id="BPVZ01000031">
    <property type="protein sequence ID" value="GKV10070.1"/>
    <property type="molecule type" value="Genomic_DNA"/>
</dbReference>
<proteinExistence type="predicted"/>
<reference evidence="2 3" key="1">
    <citation type="journal article" date="2021" name="Commun. Biol.">
        <title>The genome of Shorea leprosula (Dipterocarpaceae) highlights the ecological relevance of drought in aseasonal tropical rainforests.</title>
        <authorList>
            <person name="Ng K.K.S."/>
            <person name="Kobayashi M.J."/>
            <person name="Fawcett J.A."/>
            <person name="Hatakeyama M."/>
            <person name="Paape T."/>
            <person name="Ng C.H."/>
            <person name="Ang C.C."/>
            <person name="Tnah L.H."/>
            <person name="Lee C.T."/>
            <person name="Nishiyama T."/>
            <person name="Sese J."/>
            <person name="O'Brien M.J."/>
            <person name="Copetti D."/>
            <person name="Mohd Noor M.I."/>
            <person name="Ong R.C."/>
            <person name="Putra M."/>
            <person name="Sireger I.Z."/>
            <person name="Indrioko S."/>
            <person name="Kosugi Y."/>
            <person name="Izuno A."/>
            <person name="Isagi Y."/>
            <person name="Lee S.L."/>
            <person name="Shimizu K.K."/>
        </authorList>
    </citation>
    <scope>NUCLEOTIDE SEQUENCE [LARGE SCALE GENOMIC DNA]</scope>
    <source>
        <strain evidence="2">214</strain>
    </source>
</reference>
<evidence type="ECO:0000256" key="1">
    <source>
        <dbReference type="SAM" id="SignalP"/>
    </source>
</evidence>
<evidence type="ECO:0000313" key="2">
    <source>
        <dbReference type="EMBL" id="GKV10070.1"/>
    </source>
</evidence>
<feature type="signal peptide" evidence="1">
    <location>
        <begin position="1"/>
        <end position="21"/>
    </location>
</feature>
<feature type="chain" id="PRO_5044011441" evidence="1">
    <location>
        <begin position="22"/>
        <end position="96"/>
    </location>
</feature>